<name>A0A286GEL5_9PROT</name>
<dbReference type="AlphaFoldDB" id="A0A286GEL5"/>
<feature type="domain" description="Coenzyme Q-binding protein COQ10 START" evidence="2">
    <location>
        <begin position="10"/>
        <end position="135"/>
    </location>
</feature>
<dbReference type="OrthoDB" id="9804759at2"/>
<dbReference type="Gene3D" id="3.30.530.20">
    <property type="match status" value="1"/>
</dbReference>
<evidence type="ECO:0000256" key="1">
    <source>
        <dbReference type="ARBA" id="ARBA00008918"/>
    </source>
</evidence>
<keyword evidence="4" id="KW-1185">Reference proteome</keyword>
<dbReference type="GO" id="GO:0045333">
    <property type="term" value="P:cellular respiration"/>
    <property type="evidence" value="ECO:0007669"/>
    <property type="project" value="InterPro"/>
</dbReference>
<accession>A0A286GEL5</accession>
<dbReference type="InterPro" id="IPR044996">
    <property type="entry name" value="COQ10-like"/>
</dbReference>
<dbReference type="PANTHER" id="PTHR12901">
    <property type="entry name" value="SPERM PROTEIN HOMOLOG"/>
    <property type="match status" value="1"/>
</dbReference>
<dbReference type="InterPro" id="IPR005031">
    <property type="entry name" value="COQ10_START"/>
</dbReference>
<dbReference type="EMBL" id="OCNJ01000003">
    <property type="protein sequence ID" value="SOD93938.1"/>
    <property type="molecule type" value="Genomic_DNA"/>
</dbReference>
<dbReference type="CDD" id="cd07813">
    <property type="entry name" value="COQ10p_like"/>
    <property type="match status" value="1"/>
</dbReference>
<proteinExistence type="inferred from homology"/>
<dbReference type="PANTHER" id="PTHR12901:SF10">
    <property type="entry name" value="COENZYME Q-BINDING PROTEIN COQ10, MITOCHONDRIAL"/>
    <property type="match status" value="1"/>
</dbReference>
<protein>
    <submittedName>
        <fullName evidence="3">Coenzyme Q-binding protein COQ10</fullName>
    </submittedName>
</protein>
<dbReference type="SUPFAM" id="SSF55961">
    <property type="entry name" value="Bet v1-like"/>
    <property type="match status" value="1"/>
</dbReference>
<dbReference type="Pfam" id="PF03364">
    <property type="entry name" value="Polyketide_cyc"/>
    <property type="match status" value="1"/>
</dbReference>
<dbReference type="RefSeq" id="WP_097278656.1">
    <property type="nucleotide sequence ID" value="NZ_OCNJ01000003.1"/>
</dbReference>
<evidence type="ECO:0000259" key="2">
    <source>
        <dbReference type="Pfam" id="PF03364"/>
    </source>
</evidence>
<dbReference type="InterPro" id="IPR023393">
    <property type="entry name" value="START-like_dom_sf"/>
</dbReference>
<reference evidence="4" key="1">
    <citation type="submission" date="2017-09" db="EMBL/GenBank/DDBJ databases">
        <authorList>
            <person name="Varghese N."/>
            <person name="Submissions S."/>
        </authorList>
    </citation>
    <scope>NUCLEOTIDE SEQUENCE [LARGE SCALE GENOMIC DNA]</scope>
    <source>
        <strain evidence="4">USBA 140</strain>
    </source>
</reference>
<sequence>MPTHAEKRFLPYTPQELYALVSEVERYPEFLPWCLASRIKRREGHVFWADLVIGFKMVREKFTSRVALSPDDCRIDVTYTDGPFKYLNNHWVFEEAEGGTLIDFYVDFEFRSLVLQKIMGALFSEAVARMVAAFEKRAHALYGHREGGHVVSQTSR</sequence>
<evidence type="ECO:0000313" key="3">
    <source>
        <dbReference type="EMBL" id="SOD93938.1"/>
    </source>
</evidence>
<dbReference type="GO" id="GO:0048039">
    <property type="term" value="F:ubiquinone binding"/>
    <property type="evidence" value="ECO:0007669"/>
    <property type="project" value="InterPro"/>
</dbReference>
<dbReference type="Proteomes" id="UP000219621">
    <property type="component" value="Unassembled WGS sequence"/>
</dbReference>
<evidence type="ECO:0000313" key="4">
    <source>
        <dbReference type="Proteomes" id="UP000219621"/>
    </source>
</evidence>
<organism evidence="3 4">
    <name type="scientific">Caenispirillum bisanense</name>
    <dbReference type="NCBI Taxonomy" id="414052"/>
    <lineage>
        <taxon>Bacteria</taxon>
        <taxon>Pseudomonadati</taxon>
        <taxon>Pseudomonadota</taxon>
        <taxon>Alphaproteobacteria</taxon>
        <taxon>Rhodospirillales</taxon>
        <taxon>Novispirillaceae</taxon>
        <taxon>Caenispirillum</taxon>
    </lineage>
</organism>
<gene>
    <name evidence="3" type="ORF">SAMN05421508_103273</name>
</gene>
<comment type="similarity">
    <text evidence="1">Belongs to the ribosome association toxin RatA family.</text>
</comment>